<dbReference type="AlphaFoldDB" id="A0A098QU05"/>
<dbReference type="STRING" id="1480694.DC28_15360"/>
<organism evidence="1 2">
    <name type="scientific">Spirochaeta lutea</name>
    <dbReference type="NCBI Taxonomy" id="1480694"/>
    <lineage>
        <taxon>Bacteria</taxon>
        <taxon>Pseudomonadati</taxon>
        <taxon>Spirochaetota</taxon>
        <taxon>Spirochaetia</taxon>
        <taxon>Spirochaetales</taxon>
        <taxon>Spirochaetaceae</taxon>
        <taxon>Spirochaeta</taxon>
    </lineage>
</organism>
<dbReference type="Proteomes" id="UP000029692">
    <property type="component" value="Unassembled WGS sequence"/>
</dbReference>
<protein>
    <recommendedName>
        <fullName evidence="3">DUF3795 domain-containing protein</fullName>
    </recommendedName>
</protein>
<reference evidence="1 2" key="1">
    <citation type="submission" date="2014-05" db="EMBL/GenBank/DDBJ databases">
        <title>De novo Genome Sequence of Spirocheata sp.</title>
        <authorList>
            <person name="Shivani Y."/>
            <person name="Subhash Y."/>
            <person name="Tushar L."/>
            <person name="Sasikala C."/>
            <person name="Ramana C.V."/>
        </authorList>
    </citation>
    <scope>NUCLEOTIDE SEQUENCE [LARGE SCALE GENOMIC DNA]</scope>
    <source>
        <strain evidence="1 2">JC230</strain>
    </source>
</reference>
<evidence type="ECO:0008006" key="3">
    <source>
        <dbReference type="Google" id="ProtNLM"/>
    </source>
</evidence>
<dbReference type="EMBL" id="JNUP01000072">
    <property type="protein sequence ID" value="KGE70848.1"/>
    <property type="molecule type" value="Genomic_DNA"/>
</dbReference>
<proteinExistence type="predicted"/>
<sequence length="140" mass="15634">MELSTNEERMIAPCGVNCTYCYSHLKKKKPCPGCRSEDVGKPGHCLVCKIKTCAQDVGVVVCSDCSRYPCTLIKRLDKSYRTRYNESLVLNMKVIHEKGLAYYLDFEKRRLRCPACGGVLSIHYKQCASCGTTVAVPGLE</sequence>
<dbReference type="OrthoDB" id="166000at2"/>
<evidence type="ECO:0000313" key="1">
    <source>
        <dbReference type="EMBL" id="KGE70848.1"/>
    </source>
</evidence>
<name>A0A098QU05_9SPIO</name>
<dbReference type="InterPro" id="IPR024227">
    <property type="entry name" value="DUF3795"/>
</dbReference>
<comment type="caution">
    <text evidence="1">The sequence shown here is derived from an EMBL/GenBank/DDBJ whole genome shotgun (WGS) entry which is preliminary data.</text>
</comment>
<dbReference type="Pfam" id="PF12675">
    <property type="entry name" value="DUF3795"/>
    <property type="match status" value="1"/>
</dbReference>
<gene>
    <name evidence="1" type="ORF">DC28_15360</name>
</gene>
<evidence type="ECO:0000313" key="2">
    <source>
        <dbReference type="Proteomes" id="UP000029692"/>
    </source>
</evidence>
<dbReference type="RefSeq" id="WP_037550429.1">
    <property type="nucleotide sequence ID" value="NZ_JNUP01000072.1"/>
</dbReference>
<accession>A0A098QU05</accession>
<keyword evidence="2" id="KW-1185">Reference proteome</keyword>
<dbReference type="eggNOG" id="ENOG502ZY4Z">
    <property type="taxonomic scope" value="Bacteria"/>
</dbReference>